<dbReference type="AlphaFoldDB" id="A0A5S9PHH7"/>
<accession>A0A5S9PHH7</accession>
<evidence type="ECO:0000313" key="1">
    <source>
        <dbReference type="EMBL" id="CAA0103169.1"/>
    </source>
</evidence>
<gene>
    <name evidence="1" type="ORF">DPBNPPHM_00911</name>
</gene>
<protein>
    <submittedName>
        <fullName evidence="1">Uncharacterized protein</fullName>
    </submittedName>
</protein>
<reference evidence="1 2" key="1">
    <citation type="submission" date="2019-11" db="EMBL/GenBank/DDBJ databases">
        <authorList>
            <person name="Holert J."/>
        </authorList>
    </citation>
    <scope>NUCLEOTIDE SEQUENCE [LARGE SCALE GENOMIC DNA]</scope>
    <source>
        <strain evidence="1">BC5_2</strain>
    </source>
</reference>
<dbReference type="EMBL" id="CACSII010000012">
    <property type="protein sequence ID" value="CAA0103169.1"/>
    <property type="molecule type" value="Genomic_DNA"/>
</dbReference>
<sequence length="85" mass="9877">MDYWVVRYSYLKYTADTLWFPAHHNHMRLSRQYISAPQLRSIMITVLMVVDQLIVALSSVATIQAHSYTCAKPFLLQVLHSSCFV</sequence>
<proteinExistence type="predicted"/>
<organism evidence="1 2">
    <name type="scientific">BD1-7 clade bacterium</name>
    <dbReference type="NCBI Taxonomy" id="2029982"/>
    <lineage>
        <taxon>Bacteria</taxon>
        <taxon>Pseudomonadati</taxon>
        <taxon>Pseudomonadota</taxon>
        <taxon>Gammaproteobacteria</taxon>
        <taxon>Cellvibrionales</taxon>
        <taxon>Spongiibacteraceae</taxon>
        <taxon>BD1-7 clade</taxon>
    </lineage>
</organism>
<evidence type="ECO:0000313" key="2">
    <source>
        <dbReference type="Proteomes" id="UP000434580"/>
    </source>
</evidence>
<name>A0A5S9PHH7_9GAMM</name>
<dbReference type="Proteomes" id="UP000434580">
    <property type="component" value="Unassembled WGS sequence"/>
</dbReference>